<evidence type="ECO:0000313" key="4">
    <source>
        <dbReference type="Proteomes" id="UP001218208"/>
    </source>
</evidence>
<proteinExistence type="predicted"/>
<gene>
    <name evidence="3" type="ORF">QEG23_003744</name>
</gene>
<evidence type="ECO:0000313" key="3">
    <source>
        <dbReference type="EMBL" id="EKT4094192.1"/>
    </source>
</evidence>
<name>A0AAI9C4Q2_STEMA</name>
<protein>
    <recommendedName>
        <fullName evidence="5">Lipoprotein</fullName>
    </recommendedName>
</protein>
<feature type="region of interest" description="Disordered" evidence="1">
    <location>
        <begin position="50"/>
        <end position="69"/>
    </location>
</feature>
<evidence type="ECO:0000256" key="1">
    <source>
        <dbReference type="SAM" id="MobiDB-lite"/>
    </source>
</evidence>
<organism evidence="3 4">
    <name type="scientific">Stenotrophomonas maltophilia</name>
    <name type="common">Pseudomonas maltophilia</name>
    <name type="synonym">Xanthomonas maltophilia</name>
    <dbReference type="NCBI Taxonomy" id="40324"/>
    <lineage>
        <taxon>Bacteria</taxon>
        <taxon>Pseudomonadati</taxon>
        <taxon>Pseudomonadota</taxon>
        <taxon>Gammaproteobacteria</taxon>
        <taxon>Lysobacterales</taxon>
        <taxon>Lysobacteraceae</taxon>
        <taxon>Stenotrophomonas</taxon>
        <taxon>Stenotrophomonas maltophilia group</taxon>
    </lineage>
</organism>
<dbReference type="EMBL" id="ABLOJW010000024">
    <property type="protein sequence ID" value="EKT4094192.1"/>
    <property type="molecule type" value="Genomic_DNA"/>
</dbReference>
<dbReference type="Proteomes" id="UP001218208">
    <property type="component" value="Unassembled WGS sequence"/>
</dbReference>
<dbReference type="RefSeq" id="WP_164161581.1">
    <property type="nucleotide sequence ID" value="NZ_CP029773.1"/>
</dbReference>
<accession>A0AAI9C4Q2</accession>
<feature type="signal peptide" evidence="2">
    <location>
        <begin position="1"/>
        <end position="29"/>
    </location>
</feature>
<keyword evidence="2" id="KW-0732">Signal</keyword>
<dbReference type="AlphaFoldDB" id="A0AAI9C4Q2"/>
<evidence type="ECO:0000256" key="2">
    <source>
        <dbReference type="SAM" id="SignalP"/>
    </source>
</evidence>
<dbReference type="PROSITE" id="PS51257">
    <property type="entry name" value="PROKAR_LIPOPROTEIN"/>
    <property type="match status" value="1"/>
</dbReference>
<feature type="region of interest" description="Disordered" evidence="1">
    <location>
        <begin position="161"/>
        <end position="198"/>
    </location>
</feature>
<evidence type="ECO:0008006" key="5">
    <source>
        <dbReference type="Google" id="ProtNLM"/>
    </source>
</evidence>
<reference evidence="3" key="1">
    <citation type="submission" date="2022-07" db="EMBL/GenBank/DDBJ databases">
        <authorList>
            <consortium name="DAFM: The Division of Animal and Food Microbiology"/>
        </authorList>
    </citation>
    <scope>NUCLEOTIDE SEQUENCE</scope>
    <source>
        <strain evidence="3">19MO01SH01-2</strain>
    </source>
</reference>
<feature type="compositionally biased region" description="Basic and acidic residues" evidence="1">
    <location>
        <begin position="167"/>
        <end position="176"/>
    </location>
</feature>
<comment type="caution">
    <text evidence="3">The sequence shown here is derived from an EMBL/GenBank/DDBJ whole genome shotgun (WGS) entry which is preliminary data.</text>
</comment>
<feature type="chain" id="PRO_5042478797" description="Lipoprotein" evidence="2">
    <location>
        <begin position="30"/>
        <end position="198"/>
    </location>
</feature>
<sequence>MNRQRPVALRQLFLASLVLSLAACRQATSQDVEQADTARRAQAAIEAQIKADAHAAQAEPPLPGDPDSTETLFDGLLDCQPKGWYLSAESGRPANPYLALHTPEPCERDEAFGMAYFCVKADFHGLPVYRVVAHLGTAPTPIGILIDLPLDQARARTRMALGSEFPDDARSRRGERPMLGPQAGDAQKSQLICTPDWA</sequence>